<name>A0A9D1GCB0_9FIRM</name>
<gene>
    <name evidence="2" type="ORF">IAB59_07200</name>
</gene>
<dbReference type="Proteomes" id="UP000886833">
    <property type="component" value="Unassembled WGS sequence"/>
</dbReference>
<dbReference type="EMBL" id="DVKQ01000092">
    <property type="protein sequence ID" value="HIT38243.1"/>
    <property type="molecule type" value="Genomic_DNA"/>
</dbReference>
<comment type="caution">
    <text evidence="2">The sequence shown here is derived from an EMBL/GenBank/DDBJ whole genome shotgun (WGS) entry which is preliminary data.</text>
</comment>
<feature type="transmembrane region" description="Helical" evidence="1">
    <location>
        <begin position="6"/>
        <end position="27"/>
    </location>
</feature>
<sequence>MKIDLTITITVILALSAIISPIIVAIINNRFQIKMKQIENYDLAKRDALANFAEALGKYKASVTFKDEEIFFSSLYSLLLYFEIDTTFFTKLVESKDDTEILFFESNKLIIELSKQIKYK</sequence>
<reference evidence="2" key="1">
    <citation type="submission" date="2020-10" db="EMBL/GenBank/DDBJ databases">
        <authorList>
            <person name="Gilroy R."/>
        </authorList>
    </citation>
    <scope>NUCLEOTIDE SEQUENCE</scope>
    <source>
        <strain evidence="2">CHK195-26880</strain>
    </source>
</reference>
<keyword evidence="1" id="KW-0812">Transmembrane</keyword>
<evidence type="ECO:0000256" key="1">
    <source>
        <dbReference type="SAM" id="Phobius"/>
    </source>
</evidence>
<organism evidence="2 3">
    <name type="scientific">Candidatus Onthousia faecipullorum</name>
    <dbReference type="NCBI Taxonomy" id="2840887"/>
    <lineage>
        <taxon>Bacteria</taxon>
        <taxon>Bacillati</taxon>
        <taxon>Bacillota</taxon>
        <taxon>Bacilli</taxon>
        <taxon>Candidatus Onthousia</taxon>
    </lineage>
</organism>
<keyword evidence="1" id="KW-1133">Transmembrane helix</keyword>
<evidence type="ECO:0000313" key="2">
    <source>
        <dbReference type="EMBL" id="HIT38243.1"/>
    </source>
</evidence>
<protein>
    <submittedName>
        <fullName evidence="2">Uncharacterized protein</fullName>
    </submittedName>
</protein>
<reference evidence="2" key="2">
    <citation type="journal article" date="2021" name="PeerJ">
        <title>Extensive microbial diversity within the chicken gut microbiome revealed by metagenomics and culture.</title>
        <authorList>
            <person name="Gilroy R."/>
            <person name="Ravi A."/>
            <person name="Getino M."/>
            <person name="Pursley I."/>
            <person name="Horton D.L."/>
            <person name="Alikhan N.F."/>
            <person name="Baker D."/>
            <person name="Gharbi K."/>
            <person name="Hall N."/>
            <person name="Watson M."/>
            <person name="Adriaenssens E.M."/>
            <person name="Foster-Nyarko E."/>
            <person name="Jarju S."/>
            <person name="Secka A."/>
            <person name="Antonio M."/>
            <person name="Oren A."/>
            <person name="Chaudhuri R.R."/>
            <person name="La Ragione R."/>
            <person name="Hildebrand F."/>
            <person name="Pallen M.J."/>
        </authorList>
    </citation>
    <scope>NUCLEOTIDE SEQUENCE</scope>
    <source>
        <strain evidence="2">CHK195-26880</strain>
    </source>
</reference>
<proteinExistence type="predicted"/>
<accession>A0A9D1GCB0</accession>
<evidence type="ECO:0000313" key="3">
    <source>
        <dbReference type="Proteomes" id="UP000886833"/>
    </source>
</evidence>
<keyword evidence="1" id="KW-0472">Membrane</keyword>
<dbReference type="AlphaFoldDB" id="A0A9D1GCB0"/>